<dbReference type="SUPFAM" id="SSF103196">
    <property type="entry name" value="Roadblock/LC7 domain"/>
    <property type="match status" value="1"/>
</dbReference>
<dbReference type="AlphaFoldDB" id="A0RX87"/>
<accession>A0RX87</accession>
<keyword evidence="2" id="KW-1185">Reference proteome</keyword>
<dbReference type="HOGENOM" id="CLU_128582_0_1_2"/>
<evidence type="ECO:0000313" key="1">
    <source>
        <dbReference type="EMBL" id="ABK77954.1"/>
    </source>
</evidence>
<dbReference type="Proteomes" id="UP000000758">
    <property type="component" value="Chromosome"/>
</dbReference>
<dbReference type="KEGG" id="csy:CENSYa_1331"/>
<dbReference type="Gene3D" id="3.30.450.30">
    <property type="entry name" value="Dynein light chain 2a, cytoplasmic"/>
    <property type="match status" value="1"/>
</dbReference>
<name>A0RX87_CENSY</name>
<protein>
    <recommendedName>
        <fullName evidence="3">Roadblock/LAMTOR2 domain-containing protein</fullName>
    </recommendedName>
</protein>
<evidence type="ECO:0000313" key="2">
    <source>
        <dbReference type="Proteomes" id="UP000000758"/>
    </source>
</evidence>
<organism evidence="1 2">
    <name type="scientific">Cenarchaeum symbiosum (strain A)</name>
    <dbReference type="NCBI Taxonomy" id="414004"/>
    <lineage>
        <taxon>Archaea</taxon>
        <taxon>Nitrososphaerota</taxon>
        <taxon>Candidatus Cenarchaeales</taxon>
        <taxon>Candidatus Cenarchaeaceae</taxon>
        <taxon>Candidatus Cenarchaeum</taxon>
    </lineage>
</organism>
<dbReference type="Pfam" id="PF20364">
    <property type="entry name" value="DUF6659"/>
    <property type="match status" value="1"/>
</dbReference>
<gene>
    <name evidence="1" type="ordered locus">CENSYa_1331</name>
</gene>
<dbReference type="EnsemblBacteria" id="ABK77954">
    <property type="protein sequence ID" value="ABK77954"/>
    <property type="gene ID" value="CENSYa_1331"/>
</dbReference>
<sequence length="131" mass="14476">MAGAEELEGICKKITALDPGIRSAVVLNSRGHLEAGGMRKGLEPLEDQRHVEMMYVELALRVRMRHEFDSELGGVRFSMSYRDRVILLSFPLAEDGVLLASTEKDVDFGRIAFEILEIIGPLHGSDGAPRP</sequence>
<evidence type="ECO:0008006" key="3">
    <source>
        <dbReference type="Google" id="ProtNLM"/>
    </source>
</evidence>
<dbReference type="PATRIC" id="fig|414004.10.peg.1216"/>
<dbReference type="InterPro" id="IPR046600">
    <property type="entry name" value="DUF6659"/>
</dbReference>
<dbReference type="EMBL" id="DP000238">
    <property type="protein sequence ID" value="ABK77954.1"/>
    <property type="molecule type" value="Genomic_DNA"/>
</dbReference>
<dbReference type="STRING" id="414004.CENSYa_1331"/>
<reference evidence="1 2" key="1">
    <citation type="journal article" date="2006" name="Proc. Natl. Acad. Sci. U.S.A.">
        <title>Genomic analysis of the uncultivated marine crenarchaeote Cenarchaeum symbiosum.</title>
        <authorList>
            <person name="Hallam S.J."/>
            <person name="Konstantinidis K.T."/>
            <person name="Putnam N."/>
            <person name="Schleper C."/>
            <person name="Watanabe Y."/>
            <person name="Sugahara J."/>
            <person name="Preston C."/>
            <person name="de la Torre J."/>
            <person name="Richardson P.M."/>
            <person name="DeLong E.F."/>
        </authorList>
    </citation>
    <scope>NUCLEOTIDE SEQUENCE [LARGE SCALE GENOMIC DNA]</scope>
    <source>
        <strain evidence="2">A</strain>
    </source>
</reference>
<proteinExistence type="predicted"/>